<evidence type="ECO:0000256" key="2">
    <source>
        <dbReference type="ARBA" id="ARBA00022723"/>
    </source>
</evidence>
<evidence type="ECO:0000313" key="4">
    <source>
        <dbReference type="EMBL" id="TCN26131.1"/>
    </source>
</evidence>
<accession>A0A4R2BGL9</accession>
<proteinExistence type="inferred from homology"/>
<reference evidence="4 5" key="1">
    <citation type="journal article" date="2015" name="Stand. Genomic Sci.">
        <title>Genomic Encyclopedia of Bacterial and Archaeal Type Strains, Phase III: the genomes of soil and plant-associated and newly described type strains.</title>
        <authorList>
            <person name="Whitman W.B."/>
            <person name="Woyke T."/>
            <person name="Klenk H.P."/>
            <person name="Zhou Y."/>
            <person name="Lilburn T.G."/>
            <person name="Beck B.J."/>
            <person name="De Vos P."/>
            <person name="Vandamme P."/>
            <person name="Eisen J.A."/>
            <person name="Garrity G."/>
            <person name="Hugenholtz P."/>
            <person name="Kyrpides N.C."/>
        </authorList>
    </citation>
    <scope>NUCLEOTIDE SEQUENCE [LARGE SCALE GENOMIC DNA]</scope>
    <source>
        <strain evidence="4 5">CV53</strain>
    </source>
</reference>
<feature type="binding site" evidence="3">
    <location>
        <position position="140"/>
    </location>
    <ligand>
        <name>a divalent metal cation</name>
        <dbReference type="ChEBI" id="CHEBI:60240"/>
    </ligand>
</feature>
<dbReference type="Pfam" id="PF05163">
    <property type="entry name" value="DinB"/>
    <property type="match status" value="1"/>
</dbReference>
<evidence type="ECO:0000256" key="1">
    <source>
        <dbReference type="ARBA" id="ARBA00008635"/>
    </source>
</evidence>
<dbReference type="PANTHER" id="PTHR37302:SF1">
    <property type="entry name" value="PROTEIN DINB"/>
    <property type="match status" value="1"/>
</dbReference>
<dbReference type="PANTHER" id="PTHR37302">
    <property type="entry name" value="SLR1116 PROTEIN"/>
    <property type="match status" value="1"/>
</dbReference>
<organism evidence="4 5">
    <name type="scientific">Mesobacillus foraminis</name>
    <dbReference type="NCBI Taxonomy" id="279826"/>
    <lineage>
        <taxon>Bacteria</taxon>
        <taxon>Bacillati</taxon>
        <taxon>Bacillota</taxon>
        <taxon>Bacilli</taxon>
        <taxon>Bacillales</taxon>
        <taxon>Bacillaceae</taxon>
        <taxon>Mesobacillus</taxon>
    </lineage>
</organism>
<dbReference type="AlphaFoldDB" id="A0A4R2BGL9"/>
<dbReference type="RefSeq" id="WP_132004351.1">
    <property type="nucleotide sequence ID" value="NZ_JABUHM010000009.1"/>
</dbReference>
<sequence>MTMHALKMYDYHIWANGVIFDVLKKLPENIYHQEINSGFSSISKVLSHIYLTDHMWFSIISGTSMKDAMAAASQLSEQVERKSLKEIQELFGDLSQENKALLNIHINPESTILVDNPYAGLLDISISEIVIHTVTHGGYHRGNIATMLRQLGHTSDMQDYILYLYK</sequence>
<dbReference type="InterPro" id="IPR007837">
    <property type="entry name" value="DinB"/>
</dbReference>
<keyword evidence="5" id="KW-1185">Reference proteome</keyword>
<gene>
    <name evidence="4" type="ORF">EV146_104239</name>
</gene>
<feature type="binding site" evidence="3">
    <location>
        <position position="136"/>
    </location>
    <ligand>
        <name>a divalent metal cation</name>
        <dbReference type="ChEBI" id="CHEBI:60240"/>
    </ligand>
</feature>
<comment type="caution">
    <text evidence="4">The sequence shown here is derived from an EMBL/GenBank/DDBJ whole genome shotgun (WGS) entry which is preliminary data.</text>
</comment>
<dbReference type="Proteomes" id="UP000295689">
    <property type="component" value="Unassembled WGS sequence"/>
</dbReference>
<dbReference type="Gene3D" id="1.20.120.450">
    <property type="entry name" value="dinb family like domain"/>
    <property type="match status" value="1"/>
</dbReference>
<evidence type="ECO:0000313" key="5">
    <source>
        <dbReference type="Proteomes" id="UP000295689"/>
    </source>
</evidence>
<dbReference type="InterPro" id="IPR034660">
    <property type="entry name" value="DinB/YfiT-like"/>
</dbReference>
<protein>
    <submittedName>
        <fullName evidence="4">Putative damage-inducible protein DinB</fullName>
    </submittedName>
</protein>
<dbReference type="GO" id="GO:0046872">
    <property type="term" value="F:metal ion binding"/>
    <property type="evidence" value="ECO:0007669"/>
    <property type="project" value="UniProtKB-KW"/>
</dbReference>
<comment type="similarity">
    <text evidence="1">Belongs to the DinB family.</text>
</comment>
<dbReference type="EMBL" id="SLVV01000004">
    <property type="protein sequence ID" value="TCN26131.1"/>
    <property type="molecule type" value="Genomic_DNA"/>
</dbReference>
<dbReference type="SUPFAM" id="SSF109854">
    <property type="entry name" value="DinB/YfiT-like putative metalloenzymes"/>
    <property type="match status" value="1"/>
</dbReference>
<feature type="binding site" evidence="3">
    <location>
        <position position="48"/>
    </location>
    <ligand>
        <name>a divalent metal cation</name>
        <dbReference type="ChEBI" id="CHEBI:60240"/>
    </ligand>
</feature>
<name>A0A4R2BGL9_9BACI</name>
<keyword evidence="2 3" id="KW-0479">Metal-binding</keyword>
<evidence type="ECO:0000256" key="3">
    <source>
        <dbReference type="PIRSR" id="PIRSR607837-1"/>
    </source>
</evidence>